<dbReference type="EMBL" id="CP006643">
    <property type="protein sequence ID" value="AGX02767.1"/>
    <property type="molecule type" value="Genomic_DNA"/>
</dbReference>
<dbReference type="KEGG" id="bif:N288_04040"/>
<keyword evidence="2" id="KW-1185">Reference proteome</keyword>
<organism evidence="1 2">
    <name type="scientific">Bacillus infantis NRRL B-14911</name>
    <dbReference type="NCBI Taxonomy" id="1367477"/>
    <lineage>
        <taxon>Bacteria</taxon>
        <taxon>Bacillati</taxon>
        <taxon>Bacillota</taxon>
        <taxon>Bacilli</taxon>
        <taxon>Bacillales</taxon>
        <taxon>Bacillaceae</taxon>
        <taxon>Bacillus</taxon>
    </lineage>
</organism>
<dbReference type="STRING" id="1367477.N288_04040"/>
<dbReference type="AlphaFoldDB" id="U5L818"/>
<dbReference type="Proteomes" id="UP000017805">
    <property type="component" value="Chromosome"/>
</dbReference>
<name>U5L818_9BACI</name>
<accession>U5L818</accession>
<proteinExistence type="predicted"/>
<reference evidence="1 2" key="1">
    <citation type="submission" date="2013-07" db="EMBL/GenBank/DDBJ databases">
        <title>Complete genome sequence of Bacillus infantis NRRL B-14911 that has potential to induce cardiac disease by antigenic mimicry.</title>
        <authorList>
            <person name="Massilamany C."/>
            <person name="Smith T.P.L."/>
            <person name="Loy J.D."/>
            <person name="Barletta R."/>
            <person name="Reddy J."/>
        </authorList>
    </citation>
    <scope>NUCLEOTIDE SEQUENCE [LARGE SCALE GENOMIC DNA]</scope>
    <source>
        <strain evidence="1 2">NRRL B-14911</strain>
    </source>
</reference>
<protein>
    <submittedName>
        <fullName evidence="1">Uncharacterized protein</fullName>
    </submittedName>
</protein>
<evidence type="ECO:0000313" key="2">
    <source>
        <dbReference type="Proteomes" id="UP000017805"/>
    </source>
</evidence>
<dbReference type="HOGENOM" id="CLU_3149490_0_0_9"/>
<evidence type="ECO:0000313" key="1">
    <source>
        <dbReference type="EMBL" id="AGX02767.1"/>
    </source>
</evidence>
<sequence>MCLFDEGTEAVSSQKASCFSLLFDFLSKIHRSSLFKIRLENNSEYDFT</sequence>
<gene>
    <name evidence="1" type="ORF">N288_04040</name>
</gene>